<organism evidence="1 2">
    <name type="scientific">Mycena indigotica</name>
    <dbReference type="NCBI Taxonomy" id="2126181"/>
    <lineage>
        <taxon>Eukaryota</taxon>
        <taxon>Fungi</taxon>
        <taxon>Dikarya</taxon>
        <taxon>Basidiomycota</taxon>
        <taxon>Agaricomycotina</taxon>
        <taxon>Agaricomycetes</taxon>
        <taxon>Agaricomycetidae</taxon>
        <taxon>Agaricales</taxon>
        <taxon>Marasmiineae</taxon>
        <taxon>Mycenaceae</taxon>
        <taxon>Mycena</taxon>
    </lineage>
</organism>
<dbReference type="EMBL" id="JACAZF010000019">
    <property type="protein sequence ID" value="KAF7288750.1"/>
    <property type="molecule type" value="Genomic_DNA"/>
</dbReference>
<protein>
    <recommendedName>
        <fullName evidence="3">F-box domain-containing protein</fullName>
    </recommendedName>
</protein>
<name>A0A8H6RY59_9AGAR</name>
<sequence length="456" mass="51306">MTCLPPELLESIVAAIPKNNPRTVKSCCLAASVFRPVCQKRLFRRLFLASRLIIGDVDDPEPNEDEFSFPRCWRTYSSIIALWSRAPRLAAYTNSIVLTMYNSSSTTKSNWRAERSAAATVLAQLMELQEVKIWDCGEYKWGRPCADNDIVEMLLHKYSHPQCKLKRFELDSLFATHVPSETLLKMLAVADSVKYFAVEPENDDTWLEPTPIETTPLQVVALVVSGSMLGPSFLHHANLAPHLSALSSLTLHRVYEQEDLTLCFRAADSLETLKLIFYNPFASTETQFVLPTHFPRLRRLDLHPGPLLPGHIEHIPIPIIDILQPLAAPLLTGVTLRFSLPFSTGWLLLTDYPWPTLASFVDLYTLDPVFFTALDDAIAGHPSLKSFEYAFNWCHSSSSVYPAPRSLAGWQDPPMQYIDVLATKLADALPKTAKLGVLNIVSKEERQTSHLEEVFQ</sequence>
<accession>A0A8H6RY59</accession>
<keyword evidence="2" id="KW-1185">Reference proteome</keyword>
<reference evidence="1" key="1">
    <citation type="submission" date="2020-05" db="EMBL/GenBank/DDBJ databases">
        <title>Mycena genomes resolve the evolution of fungal bioluminescence.</title>
        <authorList>
            <person name="Tsai I.J."/>
        </authorList>
    </citation>
    <scope>NUCLEOTIDE SEQUENCE</scope>
    <source>
        <strain evidence="1">171206Taipei</strain>
    </source>
</reference>
<dbReference type="RefSeq" id="XP_037212972.1">
    <property type="nucleotide sequence ID" value="XM_037370591.1"/>
</dbReference>
<evidence type="ECO:0000313" key="1">
    <source>
        <dbReference type="EMBL" id="KAF7288750.1"/>
    </source>
</evidence>
<dbReference type="AlphaFoldDB" id="A0A8H6RY59"/>
<evidence type="ECO:0000313" key="2">
    <source>
        <dbReference type="Proteomes" id="UP000636479"/>
    </source>
</evidence>
<evidence type="ECO:0008006" key="3">
    <source>
        <dbReference type="Google" id="ProtNLM"/>
    </source>
</evidence>
<comment type="caution">
    <text evidence="1">The sequence shown here is derived from an EMBL/GenBank/DDBJ whole genome shotgun (WGS) entry which is preliminary data.</text>
</comment>
<dbReference type="Proteomes" id="UP000636479">
    <property type="component" value="Unassembled WGS sequence"/>
</dbReference>
<proteinExistence type="predicted"/>
<dbReference type="GeneID" id="59353107"/>
<gene>
    <name evidence="1" type="ORF">MIND_01420400</name>
</gene>
<dbReference type="OrthoDB" id="2745898at2759"/>